<dbReference type="EMBL" id="DS547136">
    <property type="protein sequence ID" value="EDR01771.1"/>
    <property type="molecule type" value="Genomic_DNA"/>
</dbReference>
<name>B0DUB2_LACBS</name>
<protein>
    <submittedName>
        <fullName evidence="2">Predicted protein</fullName>
    </submittedName>
</protein>
<dbReference type="OrthoDB" id="2974017at2759"/>
<evidence type="ECO:0000313" key="2">
    <source>
        <dbReference type="EMBL" id="EDR01771.1"/>
    </source>
</evidence>
<dbReference type="RefSeq" id="XP_001887584.1">
    <property type="nucleotide sequence ID" value="XM_001887549.1"/>
</dbReference>
<dbReference type="AlphaFoldDB" id="B0DUB2"/>
<organism evidence="3">
    <name type="scientific">Laccaria bicolor (strain S238N-H82 / ATCC MYA-4686)</name>
    <name type="common">Bicoloured deceiver</name>
    <name type="synonym">Laccaria laccata var. bicolor</name>
    <dbReference type="NCBI Taxonomy" id="486041"/>
    <lineage>
        <taxon>Eukaryota</taxon>
        <taxon>Fungi</taxon>
        <taxon>Dikarya</taxon>
        <taxon>Basidiomycota</taxon>
        <taxon>Agaricomycotina</taxon>
        <taxon>Agaricomycetes</taxon>
        <taxon>Agaricomycetidae</taxon>
        <taxon>Agaricales</taxon>
        <taxon>Agaricineae</taxon>
        <taxon>Hydnangiaceae</taxon>
        <taxon>Laccaria</taxon>
    </lineage>
</organism>
<dbReference type="GeneID" id="6083232"/>
<dbReference type="InParanoid" id="B0DUB2"/>
<evidence type="ECO:0000256" key="1">
    <source>
        <dbReference type="SAM" id="MobiDB-lite"/>
    </source>
</evidence>
<dbReference type="KEGG" id="lbc:LACBIDRAFT_310429"/>
<dbReference type="HOGENOM" id="CLU_033651_2_0_1"/>
<accession>B0DUB2</accession>
<proteinExistence type="predicted"/>
<gene>
    <name evidence="2" type="ORF">LACBIDRAFT_310429</name>
</gene>
<sequence>MATADGARKVENTAGQASLDGQGGTEPAAQTRSEHRNIYYRLYTKEGRLESNNPIFSNDRFISRISSKSVRPPHTAASLKRYVCKVEGMEGSEKGALYLSLSEKKPLNDSARLALRWNSGPGSSEFDPVVLVVDKGALEKRPKSASNAGSNELPAWEIEERFVYYRLYDDDGEAVSKTSFDESDSSLGRIDIYTIPVPHTVASLKYCLVHVEGVSGHDVQLLENEDAETTLNDGDAIAILTDDFPGSKDDQPIVFTYARDASGKTMASENPSFSRRLTATANWAGAMLNDGLHSMVIGEIFQTDGILMSKSFQHGGAIQYAGYVGINSAGKQACTFLLKPLV</sequence>
<dbReference type="Proteomes" id="UP000001194">
    <property type="component" value="Unassembled WGS sequence"/>
</dbReference>
<feature type="compositionally biased region" description="Basic and acidic residues" evidence="1">
    <location>
        <begin position="1"/>
        <end position="11"/>
    </location>
</feature>
<feature type="region of interest" description="Disordered" evidence="1">
    <location>
        <begin position="1"/>
        <end position="33"/>
    </location>
</feature>
<keyword evidence="3" id="KW-1185">Reference proteome</keyword>
<evidence type="ECO:0000313" key="3">
    <source>
        <dbReference type="Proteomes" id="UP000001194"/>
    </source>
</evidence>
<reference evidence="2 3" key="1">
    <citation type="journal article" date="2008" name="Nature">
        <title>The genome of Laccaria bicolor provides insights into mycorrhizal symbiosis.</title>
        <authorList>
            <person name="Martin F."/>
            <person name="Aerts A."/>
            <person name="Ahren D."/>
            <person name="Brun A."/>
            <person name="Danchin E.G.J."/>
            <person name="Duchaussoy F."/>
            <person name="Gibon J."/>
            <person name="Kohler A."/>
            <person name="Lindquist E."/>
            <person name="Pereda V."/>
            <person name="Salamov A."/>
            <person name="Shapiro H.J."/>
            <person name="Wuyts J."/>
            <person name="Blaudez D."/>
            <person name="Buee M."/>
            <person name="Brokstein P."/>
            <person name="Canbaeck B."/>
            <person name="Cohen D."/>
            <person name="Courty P.E."/>
            <person name="Coutinho P.M."/>
            <person name="Delaruelle C."/>
            <person name="Detter J.C."/>
            <person name="Deveau A."/>
            <person name="DiFazio S."/>
            <person name="Duplessis S."/>
            <person name="Fraissinet-Tachet L."/>
            <person name="Lucic E."/>
            <person name="Frey-Klett P."/>
            <person name="Fourrey C."/>
            <person name="Feussner I."/>
            <person name="Gay G."/>
            <person name="Grimwood J."/>
            <person name="Hoegger P.J."/>
            <person name="Jain P."/>
            <person name="Kilaru S."/>
            <person name="Labbe J."/>
            <person name="Lin Y.C."/>
            <person name="Legue V."/>
            <person name="Le Tacon F."/>
            <person name="Marmeisse R."/>
            <person name="Melayah D."/>
            <person name="Montanini B."/>
            <person name="Muratet M."/>
            <person name="Nehls U."/>
            <person name="Niculita-Hirzel H."/>
            <person name="Oudot-Le Secq M.P."/>
            <person name="Peter M."/>
            <person name="Quesneville H."/>
            <person name="Rajashekar B."/>
            <person name="Reich M."/>
            <person name="Rouhier N."/>
            <person name="Schmutz J."/>
            <person name="Yin T."/>
            <person name="Chalot M."/>
            <person name="Henrissat B."/>
            <person name="Kuees U."/>
            <person name="Lucas S."/>
            <person name="Van de Peer Y."/>
            <person name="Podila G.K."/>
            <person name="Polle A."/>
            <person name="Pukkila P.J."/>
            <person name="Richardson P.M."/>
            <person name="Rouze P."/>
            <person name="Sanders I.R."/>
            <person name="Stajich J.E."/>
            <person name="Tunlid A."/>
            <person name="Tuskan G."/>
            <person name="Grigoriev I.V."/>
        </authorList>
    </citation>
    <scope>NUCLEOTIDE SEQUENCE [LARGE SCALE GENOMIC DNA]</scope>
    <source>
        <strain evidence="3">S238N-H82 / ATCC MYA-4686</strain>
    </source>
</reference>